<keyword evidence="14" id="KW-1185">Reference proteome</keyword>
<dbReference type="GO" id="GO:0003677">
    <property type="term" value="F:DNA binding"/>
    <property type="evidence" value="ECO:0007669"/>
    <property type="project" value="UniProtKB-KW"/>
</dbReference>
<dbReference type="Pfam" id="PF25361">
    <property type="entry name" value="AAA_lid_RFC1"/>
    <property type="match status" value="1"/>
</dbReference>
<comment type="subcellular location">
    <subcellularLocation>
        <location evidence="1 10">Nucleus</location>
    </subcellularLocation>
</comment>
<evidence type="ECO:0000256" key="3">
    <source>
        <dbReference type="ARBA" id="ARBA00020401"/>
    </source>
</evidence>
<feature type="compositionally biased region" description="Low complexity" evidence="11">
    <location>
        <begin position="467"/>
        <end position="495"/>
    </location>
</feature>
<dbReference type="InterPro" id="IPR003593">
    <property type="entry name" value="AAA+_ATPase"/>
</dbReference>
<evidence type="ECO:0000256" key="9">
    <source>
        <dbReference type="ARBA" id="ARBA00023242"/>
    </source>
</evidence>
<dbReference type="OrthoDB" id="446168at2759"/>
<dbReference type="OMA" id="LICNERN"/>
<dbReference type="eggNOG" id="KOG1968">
    <property type="taxonomic scope" value="Eukaryota"/>
</dbReference>
<feature type="compositionally biased region" description="Acidic residues" evidence="11">
    <location>
        <begin position="132"/>
        <end position="148"/>
    </location>
</feature>
<dbReference type="STRING" id="692275.N1QNX4"/>
<dbReference type="GO" id="GO:0005663">
    <property type="term" value="C:DNA replication factor C complex"/>
    <property type="evidence" value="ECO:0007669"/>
    <property type="project" value="EnsemblFungi"/>
</dbReference>
<dbReference type="GO" id="GO:0005634">
    <property type="term" value="C:nucleus"/>
    <property type="evidence" value="ECO:0007669"/>
    <property type="project" value="UniProtKB-SubCell"/>
</dbReference>
<feature type="region of interest" description="Disordered" evidence="11">
    <location>
        <begin position="454"/>
        <end position="504"/>
    </location>
</feature>
<dbReference type="InterPro" id="IPR012178">
    <property type="entry name" value="RFC1"/>
</dbReference>
<dbReference type="FunFam" id="3.40.50.300:FF:000395">
    <property type="entry name" value="Replication factor C subunit 1"/>
    <property type="match status" value="1"/>
</dbReference>
<proteinExistence type="inferred from homology"/>
<evidence type="ECO:0000256" key="7">
    <source>
        <dbReference type="ARBA" id="ARBA00022840"/>
    </source>
</evidence>
<dbReference type="GO" id="GO:0016887">
    <property type="term" value="F:ATP hydrolysis activity"/>
    <property type="evidence" value="ECO:0007669"/>
    <property type="project" value="InterPro"/>
</dbReference>
<dbReference type="PANTHER" id="PTHR23389">
    <property type="entry name" value="CHROMOSOME TRANSMISSION FIDELITY FACTOR 18"/>
    <property type="match status" value="1"/>
</dbReference>
<feature type="compositionally biased region" description="Basic and acidic residues" evidence="11">
    <location>
        <begin position="454"/>
        <end position="466"/>
    </location>
</feature>
<accession>N1QNX4</accession>
<dbReference type="RefSeq" id="XP_016765895.1">
    <property type="nucleotide sequence ID" value="XM_016910195.1"/>
</dbReference>
<keyword evidence="9 10" id="KW-0539">Nucleus</keyword>
<dbReference type="InterPro" id="IPR001357">
    <property type="entry name" value="BRCT_dom"/>
</dbReference>
<dbReference type="GO" id="GO:0003682">
    <property type="term" value="F:chromatin binding"/>
    <property type="evidence" value="ECO:0007669"/>
    <property type="project" value="EnsemblFungi"/>
</dbReference>
<evidence type="ECO:0000256" key="8">
    <source>
        <dbReference type="ARBA" id="ARBA00023125"/>
    </source>
</evidence>
<dbReference type="Gene3D" id="3.40.50.10190">
    <property type="entry name" value="BRCT domain"/>
    <property type="match status" value="1"/>
</dbReference>
<keyword evidence="5 10" id="KW-0235">DNA replication</keyword>
<evidence type="ECO:0000313" key="14">
    <source>
        <dbReference type="Proteomes" id="UP000016931"/>
    </source>
</evidence>
<dbReference type="PIRSF" id="PIRSF036578">
    <property type="entry name" value="RFC1"/>
    <property type="match status" value="1"/>
</dbReference>
<dbReference type="Pfam" id="PF00533">
    <property type="entry name" value="BRCT"/>
    <property type="match status" value="1"/>
</dbReference>
<keyword evidence="8" id="KW-0238">DNA-binding</keyword>
<dbReference type="FunFam" id="3.40.50.10190:FF:000001">
    <property type="entry name" value="Replication factor C subunit 1"/>
    <property type="match status" value="1"/>
</dbReference>
<feature type="compositionally biased region" description="Acidic residues" evidence="11">
    <location>
        <begin position="1023"/>
        <end position="1034"/>
    </location>
</feature>
<gene>
    <name evidence="13" type="ORF">SEPMUDRAFT_78398</name>
</gene>
<dbReference type="Pfam" id="PF08519">
    <property type="entry name" value="RFC1"/>
    <property type="match status" value="1"/>
</dbReference>
<dbReference type="SUPFAM" id="SSF52113">
    <property type="entry name" value="BRCT domain"/>
    <property type="match status" value="1"/>
</dbReference>
<evidence type="ECO:0000313" key="13">
    <source>
        <dbReference type="EMBL" id="EMF17774.1"/>
    </source>
</evidence>
<comment type="similarity">
    <text evidence="2 10">Belongs to the activator 1 large subunit family.</text>
</comment>
<dbReference type="FunFam" id="1.10.8.60:FF:000021">
    <property type="entry name" value="Replication factor C subunit 1"/>
    <property type="match status" value="1"/>
</dbReference>
<feature type="compositionally biased region" description="Acidic residues" evidence="11">
    <location>
        <begin position="193"/>
        <end position="202"/>
    </location>
</feature>
<dbReference type="Gene3D" id="3.40.50.300">
    <property type="entry name" value="P-loop containing nucleotide triphosphate hydrolases"/>
    <property type="match status" value="1"/>
</dbReference>
<organism evidence="13 14">
    <name type="scientific">Sphaerulina musiva (strain SO2202)</name>
    <name type="common">Poplar stem canker fungus</name>
    <name type="synonym">Septoria musiva</name>
    <dbReference type="NCBI Taxonomy" id="692275"/>
    <lineage>
        <taxon>Eukaryota</taxon>
        <taxon>Fungi</taxon>
        <taxon>Dikarya</taxon>
        <taxon>Ascomycota</taxon>
        <taxon>Pezizomycotina</taxon>
        <taxon>Dothideomycetes</taxon>
        <taxon>Dothideomycetidae</taxon>
        <taxon>Mycosphaerellales</taxon>
        <taxon>Mycosphaerellaceae</taxon>
        <taxon>Sphaerulina</taxon>
    </lineage>
</organism>
<feature type="compositionally biased region" description="Acidic residues" evidence="11">
    <location>
        <begin position="1077"/>
        <end position="1086"/>
    </location>
</feature>
<dbReference type="SUPFAM" id="SSF52540">
    <property type="entry name" value="P-loop containing nucleoside triphosphate hydrolases"/>
    <property type="match status" value="1"/>
</dbReference>
<dbReference type="InterPro" id="IPR047854">
    <property type="entry name" value="RFC_lid"/>
</dbReference>
<dbReference type="InterPro" id="IPR008921">
    <property type="entry name" value="DNA_pol3_clamp-load_cplx_C"/>
</dbReference>
<evidence type="ECO:0000256" key="1">
    <source>
        <dbReference type="ARBA" id="ARBA00004123"/>
    </source>
</evidence>
<dbReference type="HOGENOM" id="CLU_003574_1_1_1"/>
<feature type="region of interest" description="Disordered" evidence="11">
    <location>
        <begin position="1023"/>
        <end position="1100"/>
    </location>
</feature>
<dbReference type="GO" id="GO:0006272">
    <property type="term" value="P:leading strand elongation"/>
    <property type="evidence" value="ECO:0007669"/>
    <property type="project" value="EnsemblFungi"/>
</dbReference>
<reference evidence="13 14" key="1">
    <citation type="journal article" date="2012" name="PLoS Pathog.">
        <title>Diverse lifestyles and strategies of plant pathogenesis encoded in the genomes of eighteen Dothideomycetes fungi.</title>
        <authorList>
            <person name="Ohm R.A."/>
            <person name="Feau N."/>
            <person name="Henrissat B."/>
            <person name="Schoch C.L."/>
            <person name="Horwitz B.A."/>
            <person name="Barry K.W."/>
            <person name="Condon B.J."/>
            <person name="Copeland A.C."/>
            <person name="Dhillon B."/>
            <person name="Glaser F."/>
            <person name="Hesse C.N."/>
            <person name="Kosti I."/>
            <person name="LaButti K."/>
            <person name="Lindquist E.A."/>
            <person name="Lucas S."/>
            <person name="Salamov A.A."/>
            <person name="Bradshaw R.E."/>
            <person name="Ciuffetti L."/>
            <person name="Hamelin R.C."/>
            <person name="Kema G.H.J."/>
            <person name="Lawrence C."/>
            <person name="Scott J.A."/>
            <person name="Spatafora J.W."/>
            <person name="Turgeon B.G."/>
            <person name="de Wit P.J.G.M."/>
            <person name="Zhong S."/>
            <person name="Goodwin S.B."/>
            <person name="Grigoriev I.V."/>
        </authorList>
    </citation>
    <scope>NUCLEOTIDE SEQUENCE [LARGE SCALE GENOMIC DNA]</scope>
    <source>
        <strain evidence="13 14">SO2202</strain>
    </source>
</reference>
<dbReference type="Gene3D" id="1.20.272.10">
    <property type="match status" value="1"/>
</dbReference>
<feature type="region of interest" description="Disordered" evidence="11">
    <location>
        <begin position="1"/>
        <end position="340"/>
    </location>
</feature>
<feature type="compositionally biased region" description="Basic residues" evidence="11">
    <location>
        <begin position="1054"/>
        <end position="1074"/>
    </location>
</feature>
<keyword evidence="6 10" id="KW-0547">Nucleotide-binding</keyword>
<evidence type="ECO:0000256" key="5">
    <source>
        <dbReference type="ARBA" id="ARBA00022705"/>
    </source>
</evidence>
<dbReference type="Pfam" id="PF00004">
    <property type="entry name" value="AAA"/>
    <property type="match status" value="1"/>
</dbReference>
<feature type="compositionally biased region" description="Basic and acidic residues" evidence="11">
    <location>
        <begin position="308"/>
        <end position="321"/>
    </location>
</feature>
<feature type="compositionally biased region" description="Basic and acidic residues" evidence="11">
    <location>
        <begin position="82"/>
        <end position="94"/>
    </location>
</feature>
<dbReference type="FunFam" id="1.20.272.10:FF:000005">
    <property type="entry name" value="Replication factor C subunit 1"/>
    <property type="match status" value="1"/>
</dbReference>
<feature type="compositionally biased region" description="Acidic residues" evidence="11">
    <location>
        <begin position="210"/>
        <end position="223"/>
    </location>
</feature>
<feature type="compositionally biased region" description="Acidic residues" evidence="11">
    <location>
        <begin position="164"/>
        <end position="174"/>
    </location>
</feature>
<dbReference type="SUPFAM" id="SSF48019">
    <property type="entry name" value="post-AAA+ oligomerization domain-like"/>
    <property type="match status" value="1"/>
</dbReference>
<evidence type="ECO:0000256" key="11">
    <source>
        <dbReference type="SAM" id="MobiDB-lite"/>
    </source>
</evidence>
<feature type="compositionally biased region" description="Acidic residues" evidence="11">
    <location>
        <begin position="245"/>
        <end position="257"/>
    </location>
</feature>
<dbReference type="AlphaFoldDB" id="N1QNX4"/>
<dbReference type="SMART" id="SM00292">
    <property type="entry name" value="BRCT"/>
    <property type="match status" value="1"/>
</dbReference>
<dbReference type="GO" id="GO:0005524">
    <property type="term" value="F:ATP binding"/>
    <property type="evidence" value="ECO:0007669"/>
    <property type="project" value="UniProtKB-UniRule"/>
</dbReference>
<keyword evidence="7 10" id="KW-0067">ATP-binding</keyword>
<dbReference type="InterPro" id="IPR003959">
    <property type="entry name" value="ATPase_AAA_core"/>
</dbReference>
<name>N1QNX4_SPHMS</name>
<dbReference type="SMART" id="SM00382">
    <property type="entry name" value="AAA"/>
    <property type="match status" value="1"/>
</dbReference>
<protein>
    <recommendedName>
        <fullName evidence="3 10">Replication factor C subunit 1</fullName>
    </recommendedName>
</protein>
<sequence>MPSDIRSFFAGNTAKTPAEKPRPKEEPKKRGRPRKVVEDDDDDEPAPKKATPKKSAVKKKPEPEPELEETTASAYFGNGKPKRSEAVRPKRDTAAESTPKKATPKTKSKTNGTKTNGRSSTRAKKETAYVDLDAEDFPDDDMEEDADDEFKAAAKVGKRRGDDYETGTDDEDDVPLVPRKRNTGKQTKLQDQGQDDADPDGDIDMKDTNPDDDFVVPDDDEEIVEMKPVRKAAATPAKKRKSTTLDDDDDDDDDLEVEQSKPAAKKRATPAKKTASTAKKAKKDAPQDSAEVKAIFDSIPTITPPPPPDKKKDDGNSDKPKFQFGGQHANSAIPAGAISDSDMPVGQENCLAGLAFVFTGQLQRLGREQGQNLIKRYGGDIKTAPSSKTSYVVLGEDAGPKKLDTIAKHKLKVINEDGLFELIRRLPANGGSGAAAEKYAEKIAKEEQQIREQAAELDRMEAEQKAKSAAAAAAKAAKQSPVKQTSKSAQAAAKSSKGKEVADGPDSRLWTVKYAPTQLSAICGNKGQVEKLQAWLRAFPKNQRTGFKMGGPNGSGVHRAVMIHGPPGIGKTTAAHLVAKLEGYDIVESNASDTRSKKLVETGLKGTLAATSLLGYFAQGEEEVKDSNKKLVLIMDEVDGMSAGDRGGVGALAAVCKKTQVPMILICNDRKLPKMKPFDFCTFDLPFRRPTTEQIRGRIMTITFREKLKLPPNVVNALIEGSGADIRQVINMVSQAKLDDQAMSFEDGKDMSKAWEKHTVLKPWDMVGKILGGGLFNDASQATLNDKTELYFNDHEFAPLMLQENYLGTNPQRSNRYNGEPRKKRLAALELASKAADSISDGDLVDRMIHGSQQQWSLMPTHAVFSFVRPASFVYGSMAGSQTRFTAWLGNNSKTGKLSRFIKEIQGHMRLRVSADKNEIRQTYLPILFEKLVKRLQDDGKDAVPEIIELMDSYYLTKDDWDAILELGVGKADMESIRIETQAKATFTRQYNQMSHPLPFMKASQVVAPTKAAAKEKPDIEEAFEESADEAPDDAADKKEQDDENDLSKDKYVKQPKKRKAATTKAGTSKKKKTAKDDDDEEEEEEAKPKKAKGKARAKK</sequence>
<feature type="domain" description="BRCT" evidence="12">
    <location>
        <begin position="346"/>
        <end position="425"/>
    </location>
</feature>
<feature type="compositionally biased region" description="Basic and acidic residues" evidence="11">
    <location>
        <begin position="1035"/>
        <end position="1053"/>
    </location>
</feature>
<dbReference type="InterPro" id="IPR036420">
    <property type="entry name" value="BRCT_dom_sf"/>
</dbReference>
<dbReference type="GO" id="GO:0070914">
    <property type="term" value="P:UV-damage excision repair"/>
    <property type="evidence" value="ECO:0007669"/>
    <property type="project" value="EnsemblFungi"/>
</dbReference>
<evidence type="ECO:0000256" key="4">
    <source>
        <dbReference type="ARBA" id="ARBA00022553"/>
    </source>
</evidence>
<dbReference type="EMBL" id="KB456260">
    <property type="protein sequence ID" value="EMF17774.1"/>
    <property type="molecule type" value="Genomic_DNA"/>
</dbReference>
<dbReference type="Gene3D" id="1.10.8.60">
    <property type="match status" value="1"/>
</dbReference>
<evidence type="ECO:0000259" key="12">
    <source>
        <dbReference type="PROSITE" id="PS50172"/>
    </source>
</evidence>
<evidence type="ECO:0000256" key="6">
    <source>
        <dbReference type="ARBA" id="ARBA00022741"/>
    </source>
</evidence>
<feature type="compositionally biased region" description="Basic residues" evidence="11">
    <location>
        <begin position="1090"/>
        <end position="1100"/>
    </location>
</feature>
<dbReference type="PROSITE" id="PS50172">
    <property type="entry name" value="BRCT"/>
    <property type="match status" value="1"/>
</dbReference>
<evidence type="ECO:0000256" key="10">
    <source>
        <dbReference type="PIRNR" id="PIRNR036578"/>
    </source>
</evidence>
<dbReference type="GO" id="GO:0006298">
    <property type="term" value="P:mismatch repair"/>
    <property type="evidence" value="ECO:0007669"/>
    <property type="project" value="EnsemblFungi"/>
</dbReference>
<dbReference type="Proteomes" id="UP000016931">
    <property type="component" value="Unassembled WGS sequence"/>
</dbReference>
<feature type="compositionally biased region" description="Basic and acidic residues" evidence="11">
    <location>
        <begin position="17"/>
        <end position="28"/>
    </location>
</feature>
<dbReference type="InterPro" id="IPR013725">
    <property type="entry name" value="DNA_replication_fac_RFC1_C"/>
</dbReference>
<keyword evidence="4" id="KW-0597">Phosphoprotein</keyword>
<dbReference type="GO" id="GO:1902983">
    <property type="term" value="P:DNA strand elongation involved in mitotic DNA replication"/>
    <property type="evidence" value="ECO:0007669"/>
    <property type="project" value="EnsemblFungi"/>
</dbReference>
<evidence type="ECO:0000256" key="2">
    <source>
        <dbReference type="ARBA" id="ARBA00006116"/>
    </source>
</evidence>
<dbReference type="GO" id="GO:0003689">
    <property type="term" value="F:DNA clamp loader activity"/>
    <property type="evidence" value="ECO:0007669"/>
    <property type="project" value="UniProtKB-UniRule"/>
</dbReference>
<dbReference type="CDD" id="cd18140">
    <property type="entry name" value="HLD_clamp_RFC"/>
    <property type="match status" value="1"/>
</dbReference>
<dbReference type="CDD" id="cd00009">
    <property type="entry name" value="AAA"/>
    <property type="match status" value="1"/>
</dbReference>
<dbReference type="PANTHER" id="PTHR23389:SF6">
    <property type="entry name" value="REPLICATION FACTOR C SUBUNIT 1"/>
    <property type="match status" value="1"/>
</dbReference>
<dbReference type="InterPro" id="IPR027417">
    <property type="entry name" value="P-loop_NTPase"/>
</dbReference>
<dbReference type="GeneID" id="27907332"/>